<name>A0A0F9QVK1_9ZZZZ</name>
<gene>
    <name evidence="2" type="ORF">LCGC14_0653750</name>
</gene>
<dbReference type="AlphaFoldDB" id="A0A0F9QVK1"/>
<sequence length="167" mass="18521">MNRRGRPKKSGPRESDGRVQRNPQRDYGTPEHQLMRLNLAQGGDPSKTSCPLDLLHIRGVISLDMLSAGLRFARTYKAVHKVHPQAVDADRSSKGTGEASPEELRKLIKLEARLGKALKALSRGCYTQVFNVCVMERQSFPIPAITGKHKNRQRKLTDGLKALIAGT</sequence>
<feature type="region of interest" description="Disordered" evidence="1">
    <location>
        <begin position="1"/>
        <end position="30"/>
    </location>
</feature>
<accession>A0A0F9QVK1</accession>
<proteinExistence type="predicted"/>
<organism evidence="2">
    <name type="scientific">marine sediment metagenome</name>
    <dbReference type="NCBI Taxonomy" id="412755"/>
    <lineage>
        <taxon>unclassified sequences</taxon>
        <taxon>metagenomes</taxon>
        <taxon>ecological metagenomes</taxon>
    </lineage>
</organism>
<reference evidence="2" key="1">
    <citation type="journal article" date="2015" name="Nature">
        <title>Complex archaea that bridge the gap between prokaryotes and eukaryotes.</title>
        <authorList>
            <person name="Spang A."/>
            <person name="Saw J.H."/>
            <person name="Jorgensen S.L."/>
            <person name="Zaremba-Niedzwiedzka K."/>
            <person name="Martijn J."/>
            <person name="Lind A.E."/>
            <person name="van Eijk R."/>
            <person name="Schleper C."/>
            <person name="Guy L."/>
            <person name="Ettema T.J."/>
        </authorList>
    </citation>
    <scope>NUCLEOTIDE SEQUENCE</scope>
</reference>
<evidence type="ECO:0000313" key="2">
    <source>
        <dbReference type="EMBL" id="KKN48340.1"/>
    </source>
</evidence>
<evidence type="ECO:0000256" key="1">
    <source>
        <dbReference type="SAM" id="MobiDB-lite"/>
    </source>
</evidence>
<feature type="compositionally biased region" description="Basic residues" evidence="1">
    <location>
        <begin position="1"/>
        <end position="10"/>
    </location>
</feature>
<comment type="caution">
    <text evidence="2">The sequence shown here is derived from an EMBL/GenBank/DDBJ whole genome shotgun (WGS) entry which is preliminary data.</text>
</comment>
<dbReference type="EMBL" id="LAZR01001225">
    <property type="protein sequence ID" value="KKN48340.1"/>
    <property type="molecule type" value="Genomic_DNA"/>
</dbReference>
<protein>
    <submittedName>
        <fullName evidence="2">Uncharacterized protein</fullName>
    </submittedName>
</protein>